<dbReference type="AlphaFoldDB" id="A0A2T9Z8E0"/>
<organism evidence="7 9">
    <name type="scientific">Smittium megazygosporum</name>
    <dbReference type="NCBI Taxonomy" id="133381"/>
    <lineage>
        <taxon>Eukaryota</taxon>
        <taxon>Fungi</taxon>
        <taxon>Fungi incertae sedis</taxon>
        <taxon>Zoopagomycota</taxon>
        <taxon>Kickxellomycotina</taxon>
        <taxon>Harpellomycetes</taxon>
        <taxon>Harpellales</taxon>
        <taxon>Legeriomycetaceae</taxon>
        <taxon>Smittium</taxon>
    </lineage>
</organism>
<feature type="domain" description="DOC" evidence="6">
    <location>
        <begin position="1"/>
        <end position="147"/>
    </location>
</feature>
<dbReference type="PROSITE" id="PS51284">
    <property type="entry name" value="DOC"/>
    <property type="match status" value="1"/>
</dbReference>
<dbReference type="GO" id="GO:0031145">
    <property type="term" value="P:anaphase-promoting complex-dependent catabolic process"/>
    <property type="evidence" value="ECO:0007669"/>
    <property type="project" value="InterPro"/>
</dbReference>
<protein>
    <recommendedName>
        <fullName evidence="6">DOC domain-containing protein</fullName>
    </recommendedName>
</protein>
<evidence type="ECO:0000256" key="3">
    <source>
        <dbReference type="ARBA" id="ARBA00022776"/>
    </source>
</evidence>
<name>A0A2T9Z8E0_9FUNG</name>
<dbReference type="EMBL" id="MBFS01001639">
    <property type="protein sequence ID" value="PVV00797.1"/>
    <property type="molecule type" value="Genomic_DNA"/>
</dbReference>
<comment type="caution">
    <text evidence="7">The sequence shown here is derived from an EMBL/GenBank/DDBJ whole genome shotgun (WGS) entry which is preliminary data.</text>
</comment>
<sequence length="147" mass="16447">MDPESVDISSFAFWSVSSNRGGYPLSNMRDSDPDTYWQSQGETPHFITAEFLNPVKISEISIHIDYEKDDSFTPEKFVILSGNNLTNLQRLMEVSLDKPSGIILIKIEAQNNPYLEASIIQIFIVANCSGGNDSRIRNISIHGPPIE</sequence>
<dbReference type="InterPro" id="IPR004939">
    <property type="entry name" value="APC_su10/DOC_dom"/>
</dbReference>
<keyword evidence="9" id="KW-1185">Reference proteome</keyword>
<keyword evidence="4" id="KW-0833">Ubl conjugation pathway</keyword>
<dbReference type="SUPFAM" id="SSF49785">
    <property type="entry name" value="Galactose-binding domain-like"/>
    <property type="match status" value="1"/>
</dbReference>
<evidence type="ECO:0000313" key="7">
    <source>
        <dbReference type="EMBL" id="PVV00797.1"/>
    </source>
</evidence>
<proteinExistence type="inferred from homology"/>
<dbReference type="InterPro" id="IPR008979">
    <property type="entry name" value="Galactose-bd-like_sf"/>
</dbReference>
<dbReference type="Gene3D" id="2.60.120.260">
    <property type="entry name" value="Galactose-binding domain-like"/>
    <property type="match status" value="1"/>
</dbReference>
<evidence type="ECO:0000256" key="1">
    <source>
        <dbReference type="ARBA" id="ARBA00006762"/>
    </source>
</evidence>
<dbReference type="InterPro" id="IPR016901">
    <property type="entry name" value="APC10/Doc1"/>
</dbReference>
<dbReference type="EMBL" id="MBFS01000881">
    <property type="protein sequence ID" value="PVV01691.1"/>
    <property type="molecule type" value="Genomic_DNA"/>
</dbReference>
<dbReference type="STRING" id="133381.A0A2T9Z8E0"/>
<evidence type="ECO:0000259" key="6">
    <source>
        <dbReference type="PROSITE" id="PS51284"/>
    </source>
</evidence>
<dbReference type="PANTHER" id="PTHR12936">
    <property type="entry name" value="ANAPHASE-PROMOTING COMPLEX 10"/>
    <property type="match status" value="1"/>
</dbReference>
<comment type="similarity">
    <text evidence="1">Belongs to the APC10 family.</text>
</comment>
<dbReference type="Proteomes" id="UP000245609">
    <property type="component" value="Unassembled WGS sequence"/>
</dbReference>
<dbReference type="PANTHER" id="PTHR12936:SF0">
    <property type="entry name" value="ANAPHASE-PROMOTING COMPLEX SUBUNIT 10"/>
    <property type="match status" value="1"/>
</dbReference>
<dbReference type="Pfam" id="PF03256">
    <property type="entry name" value="ANAPC10"/>
    <property type="match status" value="1"/>
</dbReference>
<evidence type="ECO:0000256" key="5">
    <source>
        <dbReference type="ARBA" id="ARBA00023306"/>
    </source>
</evidence>
<keyword evidence="2" id="KW-0132">Cell division</keyword>
<evidence type="ECO:0000256" key="2">
    <source>
        <dbReference type="ARBA" id="ARBA00022618"/>
    </source>
</evidence>
<evidence type="ECO:0000256" key="4">
    <source>
        <dbReference type="ARBA" id="ARBA00022786"/>
    </source>
</evidence>
<evidence type="ECO:0000313" key="8">
    <source>
        <dbReference type="EMBL" id="PVV01691.1"/>
    </source>
</evidence>
<dbReference type="GO" id="GO:0051301">
    <property type="term" value="P:cell division"/>
    <property type="evidence" value="ECO:0007669"/>
    <property type="project" value="UniProtKB-KW"/>
</dbReference>
<reference evidence="7 9" key="1">
    <citation type="journal article" date="2018" name="MBio">
        <title>Comparative Genomics Reveals the Core Gene Toolbox for the Fungus-Insect Symbiosis.</title>
        <authorList>
            <person name="Wang Y."/>
            <person name="Stata M."/>
            <person name="Wang W."/>
            <person name="Stajich J.E."/>
            <person name="White M.M."/>
            <person name="Moncalvo J.M."/>
        </authorList>
    </citation>
    <scope>NUCLEOTIDE SEQUENCE [LARGE SCALE GENOMIC DNA]</scope>
    <source>
        <strain evidence="7 9">SC-DP-2</strain>
    </source>
</reference>
<dbReference type="PIRSF" id="PIRSF028841">
    <property type="entry name" value="APC10_sub"/>
    <property type="match status" value="1"/>
</dbReference>
<keyword evidence="3" id="KW-0498">Mitosis</keyword>
<dbReference type="GO" id="GO:0005680">
    <property type="term" value="C:anaphase-promoting complex"/>
    <property type="evidence" value="ECO:0007669"/>
    <property type="project" value="InterPro"/>
</dbReference>
<dbReference type="OrthoDB" id="24948at2759"/>
<keyword evidence="5" id="KW-0131">Cell cycle</keyword>
<dbReference type="GO" id="GO:0070979">
    <property type="term" value="P:protein K11-linked ubiquitination"/>
    <property type="evidence" value="ECO:0007669"/>
    <property type="project" value="TreeGrafter"/>
</dbReference>
<gene>
    <name evidence="8" type="ORF">BB560_003878</name>
    <name evidence="7" type="ORF">BB560_004809</name>
</gene>
<dbReference type="SMART" id="SM01337">
    <property type="entry name" value="APC10"/>
    <property type="match status" value="1"/>
</dbReference>
<evidence type="ECO:0000313" key="9">
    <source>
        <dbReference type="Proteomes" id="UP000245609"/>
    </source>
</evidence>
<accession>A0A2T9Z8E0</accession>